<gene>
    <name evidence="1" type="ORF">HOLleu_05625</name>
</gene>
<dbReference type="AlphaFoldDB" id="A0A9Q1CLP8"/>
<keyword evidence="2" id="KW-1185">Reference proteome</keyword>
<proteinExistence type="predicted"/>
<reference evidence="1" key="1">
    <citation type="submission" date="2021-10" db="EMBL/GenBank/DDBJ databases">
        <title>Tropical sea cucumber genome reveals ecological adaptation and Cuvierian tubules defense mechanism.</title>
        <authorList>
            <person name="Chen T."/>
        </authorList>
    </citation>
    <scope>NUCLEOTIDE SEQUENCE</scope>
    <source>
        <strain evidence="1">Nanhai2018</strain>
        <tissue evidence="1">Muscle</tissue>
    </source>
</reference>
<dbReference type="Proteomes" id="UP001152320">
    <property type="component" value="Chromosome 2"/>
</dbReference>
<protein>
    <submittedName>
        <fullName evidence="1">Uncharacterized protein</fullName>
    </submittedName>
</protein>
<evidence type="ECO:0000313" key="2">
    <source>
        <dbReference type="Proteomes" id="UP001152320"/>
    </source>
</evidence>
<dbReference type="EMBL" id="JAIZAY010000002">
    <property type="protein sequence ID" value="KAJ8046824.1"/>
    <property type="molecule type" value="Genomic_DNA"/>
</dbReference>
<comment type="caution">
    <text evidence="1">The sequence shown here is derived from an EMBL/GenBank/DDBJ whole genome shotgun (WGS) entry which is preliminary data.</text>
</comment>
<organism evidence="1 2">
    <name type="scientific">Holothuria leucospilota</name>
    <name type="common">Black long sea cucumber</name>
    <name type="synonym">Mertensiothuria leucospilota</name>
    <dbReference type="NCBI Taxonomy" id="206669"/>
    <lineage>
        <taxon>Eukaryota</taxon>
        <taxon>Metazoa</taxon>
        <taxon>Echinodermata</taxon>
        <taxon>Eleutherozoa</taxon>
        <taxon>Echinozoa</taxon>
        <taxon>Holothuroidea</taxon>
        <taxon>Aspidochirotacea</taxon>
        <taxon>Aspidochirotida</taxon>
        <taxon>Holothuriidae</taxon>
        <taxon>Holothuria</taxon>
    </lineage>
</organism>
<sequence>MDTIIYARRSLLFDESGNPWVKRDTQKEFDVTMGAYDGAEIAELVGLYILQTIKTELTNINAGLYSDDGLAVIKGTGRTVDKVRKDITKIFQSLGLKITVQANLKNVDFLDVNFDLPTGLHKPHRKRNDEPLYIDTGSNHPPEILKHIHPSIEKRISALFSNEEIFEKAAPIYNQALRNSGHNGKITYEKNT</sequence>
<dbReference type="OrthoDB" id="5982932at2759"/>
<accession>A0A9Q1CLP8</accession>
<name>A0A9Q1CLP8_HOLLE</name>
<evidence type="ECO:0000313" key="1">
    <source>
        <dbReference type="EMBL" id="KAJ8046824.1"/>
    </source>
</evidence>